<feature type="transmembrane region" description="Helical" evidence="11">
    <location>
        <begin position="163"/>
        <end position="187"/>
    </location>
</feature>
<dbReference type="InterPro" id="IPR003148">
    <property type="entry name" value="RCK_N"/>
</dbReference>
<protein>
    <submittedName>
        <fullName evidence="13">Potassium transporter TrkA</fullName>
    </submittedName>
</protein>
<dbReference type="SUPFAM" id="SSF51735">
    <property type="entry name" value="NAD(P)-binding Rossmann-fold domains"/>
    <property type="match status" value="1"/>
</dbReference>
<dbReference type="AlphaFoldDB" id="A0AAE9N9R3"/>
<dbReference type="PANTHER" id="PTHR46157:SF4">
    <property type="entry name" value="K(+) EFFLUX ANTIPORTER 3, CHLOROPLASTIC"/>
    <property type="match status" value="1"/>
</dbReference>
<gene>
    <name evidence="13" type="ORF">DCM83_12080</name>
</gene>
<feature type="transmembrane region" description="Helical" evidence="11">
    <location>
        <begin position="130"/>
        <end position="151"/>
    </location>
</feature>
<keyword evidence="7 11" id="KW-1133">Transmembrane helix</keyword>
<evidence type="ECO:0000256" key="1">
    <source>
        <dbReference type="ARBA" id="ARBA00004127"/>
    </source>
</evidence>
<feature type="transmembrane region" description="Helical" evidence="11">
    <location>
        <begin position="346"/>
        <end position="368"/>
    </location>
</feature>
<feature type="transmembrane region" description="Helical" evidence="11">
    <location>
        <begin position="311"/>
        <end position="334"/>
    </location>
</feature>
<dbReference type="Pfam" id="PF02254">
    <property type="entry name" value="TrkA_N"/>
    <property type="match status" value="1"/>
</dbReference>
<dbReference type="RefSeq" id="WP_257176715.1">
    <property type="nucleotide sequence ID" value="NZ_CP028989.1"/>
</dbReference>
<evidence type="ECO:0000313" key="13">
    <source>
        <dbReference type="EMBL" id="UUO65869.1"/>
    </source>
</evidence>
<dbReference type="GO" id="GO:0005886">
    <property type="term" value="C:plasma membrane"/>
    <property type="evidence" value="ECO:0007669"/>
    <property type="project" value="TreeGrafter"/>
</dbReference>
<keyword evidence="5 11" id="KW-0812">Transmembrane</keyword>
<dbReference type="PANTHER" id="PTHR46157">
    <property type="entry name" value="K(+) EFFLUX ANTIPORTER 3, CHLOROPLASTIC"/>
    <property type="match status" value="1"/>
</dbReference>
<keyword evidence="6" id="KW-0630">Potassium</keyword>
<feature type="transmembrane region" description="Helical" evidence="11">
    <location>
        <begin position="257"/>
        <end position="274"/>
    </location>
</feature>
<feature type="region of interest" description="Disordered" evidence="10">
    <location>
        <begin position="578"/>
        <end position="600"/>
    </location>
</feature>
<dbReference type="EMBL" id="CP028989">
    <property type="protein sequence ID" value="UUO65869.1"/>
    <property type="molecule type" value="Genomic_DNA"/>
</dbReference>
<proteinExistence type="predicted"/>
<name>A0AAE9N9R3_9BRAD</name>
<dbReference type="FunFam" id="3.40.50.720:FF:000036">
    <property type="entry name" value="Glutathione-regulated potassium-efflux system protein KefB"/>
    <property type="match status" value="1"/>
</dbReference>
<feature type="transmembrane region" description="Helical" evidence="11">
    <location>
        <begin position="234"/>
        <end position="251"/>
    </location>
</feature>
<evidence type="ECO:0000313" key="14">
    <source>
        <dbReference type="Proteomes" id="UP001058872"/>
    </source>
</evidence>
<organism evidence="13 14">
    <name type="scientific">Bradyrhizobium betae</name>
    <dbReference type="NCBI Taxonomy" id="244734"/>
    <lineage>
        <taxon>Bacteria</taxon>
        <taxon>Pseudomonadati</taxon>
        <taxon>Pseudomonadota</taxon>
        <taxon>Alphaproteobacteria</taxon>
        <taxon>Hyphomicrobiales</taxon>
        <taxon>Nitrobacteraceae</taxon>
        <taxon>Bradyrhizobium</taxon>
    </lineage>
</organism>
<evidence type="ECO:0000256" key="9">
    <source>
        <dbReference type="ARBA" id="ARBA00023136"/>
    </source>
</evidence>
<evidence type="ECO:0000256" key="10">
    <source>
        <dbReference type="SAM" id="MobiDB-lite"/>
    </source>
</evidence>
<evidence type="ECO:0000256" key="7">
    <source>
        <dbReference type="ARBA" id="ARBA00022989"/>
    </source>
</evidence>
<feature type="transmembrane region" description="Helical" evidence="11">
    <location>
        <begin position="193"/>
        <end position="214"/>
    </location>
</feature>
<feature type="transmembrane region" description="Helical" evidence="11">
    <location>
        <begin position="286"/>
        <end position="305"/>
    </location>
</feature>
<dbReference type="Proteomes" id="UP001058872">
    <property type="component" value="Chromosome"/>
</dbReference>
<dbReference type="InterPro" id="IPR036291">
    <property type="entry name" value="NAD(P)-bd_dom_sf"/>
</dbReference>
<evidence type="ECO:0000256" key="8">
    <source>
        <dbReference type="ARBA" id="ARBA00023065"/>
    </source>
</evidence>
<feature type="transmembrane region" description="Helical" evidence="11">
    <location>
        <begin position="374"/>
        <end position="393"/>
    </location>
</feature>
<dbReference type="GO" id="GO:0006813">
    <property type="term" value="P:potassium ion transport"/>
    <property type="evidence" value="ECO:0007669"/>
    <property type="project" value="UniProtKB-KW"/>
</dbReference>
<dbReference type="PROSITE" id="PS51201">
    <property type="entry name" value="RCK_N"/>
    <property type="match status" value="1"/>
</dbReference>
<dbReference type="InterPro" id="IPR038770">
    <property type="entry name" value="Na+/solute_symporter_sf"/>
</dbReference>
<feature type="domain" description="RCK N-terminal" evidence="12">
    <location>
        <begin position="419"/>
        <end position="536"/>
    </location>
</feature>
<dbReference type="Pfam" id="PF00999">
    <property type="entry name" value="Na_H_Exchanger"/>
    <property type="match status" value="1"/>
</dbReference>
<dbReference type="InterPro" id="IPR006153">
    <property type="entry name" value="Cation/H_exchanger_TM"/>
</dbReference>
<dbReference type="Gene3D" id="3.40.50.720">
    <property type="entry name" value="NAD(P)-binding Rossmann-like Domain"/>
    <property type="match status" value="1"/>
</dbReference>
<feature type="transmembrane region" description="Helical" evidence="11">
    <location>
        <begin position="74"/>
        <end position="92"/>
    </location>
</feature>
<reference evidence="13" key="1">
    <citation type="submission" date="2018-04" db="EMBL/GenBank/DDBJ databases">
        <title>Genomes of Endosymbiotic and Endophytic Bradyrhizobium Publication status.</title>
        <authorList>
            <person name="Guha S."/>
            <person name="Jorrin B."/>
            <person name="Sarkar M."/>
            <person name="Poole P.S."/>
            <person name="DasGupta M."/>
        </authorList>
    </citation>
    <scope>NUCLEOTIDE SEQUENCE</scope>
    <source>
        <strain evidence="13">WBOS16</strain>
    </source>
</reference>
<evidence type="ECO:0000256" key="6">
    <source>
        <dbReference type="ARBA" id="ARBA00022958"/>
    </source>
</evidence>
<dbReference type="GO" id="GO:0012505">
    <property type="term" value="C:endomembrane system"/>
    <property type="evidence" value="ECO:0007669"/>
    <property type="project" value="UniProtKB-SubCell"/>
</dbReference>
<evidence type="ECO:0000256" key="5">
    <source>
        <dbReference type="ARBA" id="ARBA00022692"/>
    </source>
</evidence>
<evidence type="ECO:0000256" key="2">
    <source>
        <dbReference type="ARBA" id="ARBA00022448"/>
    </source>
</evidence>
<keyword evidence="8" id="KW-0406">Ion transport</keyword>
<keyword evidence="2" id="KW-0813">Transport</keyword>
<comment type="subcellular location">
    <subcellularLocation>
        <location evidence="1">Endomembrane system</location>
        <topology evidence="1">Multi-pass membrane protein</topology>
    </subcellularLocation>
</comment>
<evidence type="ECO:0000259" key="12">
    <source>
        <dbReference type="PROSITE" id="PS51201"/>
    </source>
</evidence>
<evidence type="ECO:0000256" key="4">
    <source>
        <dbReference type="ARBA" id="ARBA00022538"/>
    </source>
</evidence>
<dbReference type="GO" id="GO:0015297">
    <property type="term" value="F:antiporter activity"/>
    <property type="evidence" value="ECO:0007669"/>
    <property type="project" value="UniProtKB-KW"/>
</dbReference>
<dbReference type="GO" id="GO:1902600">
    <property type="term" value="P:proton transmembrane transport"/>
    <property type="evidence" value="ECO:0007669"/>
    <property type="project" value="InterPro"/>
</dbReference>
<keyword evidence="4" id="KW-0633">Potassium transport</keyword>
<sequence>MTTTININAYSDALVVLGTAGVVVPIVRHWGINPVLGYLGAGAILGPLGLGSLVREIPFLYWFTVTDAQNVEGIANLGIVFLLFLIGLELSFRRLVTMRRLVFGLGGLQVLVTSAMISGVALLSGQSSDMAVVLGASLALSSTAIVLELLSGEKRLATTTGRASFAVLIAQDLAVVPILVFVSVLGADSGGSVLAHISSAILKAALAVTVLILLGRLLMRPLFQMVAGTHSTELFVAATLFVIVGAGLAAHQAGLSMALGAFVAGLMLAETEYGKAIEATVEPFKGLLLGIFFFTVGMAIDFRVFLREPGWLLAAVVGILVGKAIVLIALGRLFRLSWSAAIEIGFLLSPVGEFAFVSIGMAAAGGLIEPRVSSFAVAVTAVTMALTPLLGMLGRRLAARLSSERTPDPELAVRPPGDRAQAIVIGYGRVGKVVCSLLTGHGLNYIAVDHEAVAVARDRRDGHKVYFGDATEPGFLEACGLMQTTGVIITIQSRPAIDAVVERIRAVRPDVLIVSRARDAEHARHLYAIGATDAVPETIEASLQLSEAALVGLGVAVGHAIASVHEKRDEFRLTLQQAARKADPEISRPSAIAGRHDRRH</sequence>
<evidence type="ECO:0000256" key="11">
    <source>
        <dbReference type="SAM" id="Phobius"/>
    </source>
</evidence>
<accession>A0AAE9N9R3</accession>
<evidence type="ECO:0000256" key="3">
    <source>
        <dbReference type="ARBA" id="ARBA00022449"/>
    </source>
</evidence>
<feature type="transmembrane region" description="Helical" evidence="11">
    <location>
        <begin position="101"/>
        <end position="124"/>
    </location>
</feature>
<keyword evidence="9 11" id="KW-0472">Membrane</keyword>
<keyword evidence="3" id="KW-0050">Antiport</keyword>
<dbReference type="Gene3D" id="1.20.1530.20">
    <property type="match status" value="1"/>
</dbReference>